<feature type="domain" description="Glycosyltransferase 2-like" evidence="1">
    <location>
        <begin position="557"/>
        <end position="681"/>
    </location>
</feature>
<dbReference type="AlphaFoldDB" id="A0A8J3GQG5"/>
<dbReference type="PANTHER" id="PTHR43685:SF2">
    <property type="entry name" value="GLYCOSYLTRANSFERASE 2-LIKE DOMAIN-CONTAINING PROTEIN"/>
    <property type="match status" value="1"/>
</dbReference>
<evidence type="ECO:0000313" key="3">
    <source>
        <dbReference type="Proteomes" id="UP000617531"/>
    </source>
</evidence>
<dbReference type="Pfam" id="PF13489">
    <property type="entry name" value="Methyltransf_23"/>
    <property type="match status" value="1"/>
</dbReference>
<dbReference type="RefSeq" id="WP_191282909.1">
    <property type="nucleotide sequence ID" value="NZ_BNAI01000002.1"/>
</dbReference>
<dbReference type="InterPro" id="IPR001173">
    <property type="entry name" value="Glyco_trans_2-like"/>
</dbReference>
<dbReference type="Proteomes" id="UP000617531">
    <property type="component" value="Unassembled WGS sequence"/>
</dbReference>
<evidence type="ECO:0000259" key="1">
    <source>
        <dbReference type="Pfam" id="PF00535"/>
    </source>
</evidence>
<evidence type="ECO:0000313" key="2">
    <source>
        <dbReference type="EMBL" id="GHF15610.1"/>
    </source>
</evidence>
<accession>A0A8J3GQG5</accession>
<protein>
    <recommendedName>
        <fullName evidence="1">Glycosyltransferase 2-like domain-containing protein</fullName>
    </recommendedName>
</protein>
<sequence>MLDWIAEPSVAECVVCRRRTHGTTIARRGANPRLDVVACSVCGSLKIVGADGDPIATDDAIDDYLEFGAGVDALLANLFRVGGVRSVLDVGCGFGLAIAYAVFRNGWDAVGVDPGAEARRGAEELGLVIRSEPLRADTRLGRTFDLIIASEVLEHVSDPLGFLVAARAHLPDRGRLVLTTPDAASVTPRRPRAAERAVALGAHLTLYSDRAMAEMLTAAGFGSVVVATDGDSLVAVAAAGEGEALSTIASGPSAAELDEYYADLIGRAELSGALGLGMRIRRFTSLVAQGLWESADACEADALAALSSRYDHDLSKPRGVDARRGSGGLLALAHGVALSRLARGREPARVVELFDLCERAADQLRSGEVGLDAGSQSLLDSARRNRTIALARVDPERAPEAARSLLSELGPEAAAEWVTRTFCELALNGHLAEASRMAVDAQLGLAHLPADAHGVRIAMNTARGLAAISRSKSERWTAIGWIGFEEDLLAERAPGVLTDDEIASRRIALADLRATVSELADSVDPSETPSITPSDETLLWAAAGPTTSRGKKRAQISVVLSLYNGVRYVERAVRSVVAQTVAPAELIVVDDGSTDGGAEAVAAMVVPFPVVIIRRPNGGQSSARNVGIRAAGGAFVAFIDQDDEWRPGHLETLQQALVGDDELAWVFTDFDAVDHDGRTLVRNFVEDTQVQHPRNSVTGVISADIMALPSASLLRRRALLSVQGFDRRLVGYEDDDLFVRLFRRGWTYRHVAKSTVRYRMHVGGASSTALFLRSRLLFLTNLLRSIPDDHRLGLYLSAEYIGPRFFQATIRDYAQALAFQEYDRASVTLRALEHIARIDGSKMSWRRRLGLRLMRNPRRFRRMLAAVERLPRYLRPRLNPDLYLSSSSQVRADRRQRNGATP</sequence>
<proteinExistence type="predicted"/>
<gene>
    <name evidence="2" type="ORF">GCM10011600_15800</name>
</gene>
<organism evidence="2 3">
    <name type="scientific">Pseudolysinimonas yzui</name>
    <dbReference type="NCBI Taxonomy" id="2708254"/>
    <lineage>
        <taxon>Bacteria</taxon>
        <taxon>Bacillati</taxon>
        <taxon>Actinomycetota</taxon>
        <taxon>Actinomycetes</taxon>
        <taxon>Micrococcales</taxon>
        <taxon>Microbacteriaceae</taxon>
        <taxon>Pseudolysinimonas</taxon>
    </lineage>
</organism>
<dbReference type="CDD" id="cd02440">
    <property type="entry name" value="AdoMet_MTases"/>
    <property type="match status" value="1"/>
</dbReference>
<comment type="caution">
    <text evidence="2">The sequence shown here is derived from an EMBL/GenBank/DDBJ whole genome shotgun (WGS) entry which is preliminary data.</text>
</comment>
<dbReference type="SUPFAM" id="SSF53448">
    <property type="entry name" value="Nucleotide-diphospho-sugar transferases"/>
    <property type="match status" value="1"/>
</dbReference>
<dbReference type="InterPro" id="IPR050834">
    <property type="entry name" value="Glycosyltransf_2"/>
</dbReference>
<name>A0A8J3GQG5_9MICO</name>
<dbReference type="EMBL" id="BNAI01000002">
    <property type="protein sequence ID" value="GHF15610.1"/>
    <property type="molecule type" value="Genomic_DNA"/>
</dbReference>
<dbReference type="SUPFAM" id="SSF53335">
    <property type="entry name" value="S-adenosyl-L-methionine-dependent methyltransferases"/>
    <property type="match status" value="1"/>
</dbReference>
<dbReference type="Gene3D" id="3.90.550.10">
    <property type="entry name" value="Spore Coat Polysaccharide Biosynthesis Protein SpsA, Chain A"/>
    <property type="match status" value="1"/>
</dbReference>
<dbReference type="InterPro" id="IPR029044">
    <property type="entry name" value="Nucleotide-diphossugar_trans"/>
</dbReference>
<dbReference type="Gene3D" id="3.40.50.150">
    <property type="entry name" value="Vaccinia Virus protein VP39"/>
    <property type="match status" value="1"/>
</dbReference>
<reference evidence="2" key="2">
    <citation type="submission" date="2020-09" db="EMBL/GenBank/DDBJ databases">
        <authorList>
            <person name="Sun Q."/>
            <person name="Zhou Y."/>
        </authorList>
    </citation>
    <scope>NUCLEOTIDE SEQUENCE</scope>
    <source>
        <strain evidence="2">CGMCC 1.16548</strain>
    </source>
</reference>
<keyword evidence="3" id="KW-1185">Reference proteome</keyword>
<reference evidence="2" key="1">
    <citation type="journal article" date="2014" name="Int. J. Syst. Evol. Microbiol.">
        <title>Complete genome sequence of Corynebacterium casei LMG S-19264T (=DSM 44701T), isolated from a smear-ripened cheese.</title>
        <authorList>
            <consortium name="US DOE Joint Genome Institute (JGI-PGF)"/>
            <person name="Walter F."/>
            <person name="Albersmeier A."/>
            <person name="Kalinowski J."/>
            <person name="Ruckert C."/>
        </authorList>
    </citation>
    <scope>NUCLEOTIDE SEQUENCE</scope>
    <source>
        <strain evidence="2">CGMCC 1.16548</strain>
    </source>
</reference>
<dbReference type="PANTHER" id="PTHR43685">
    <property type="entry name" value="GLYCOSYLTRANSFERASE"/>
    <property type="match status" value="1"/>
</dbReference>
<dbReference type="Pfam" id="PF00535">
    <property type="entry name" value="Glycos_transf_2"/>
    <property type="match status" value="1"/>
</dbReference>
<dbReference type="InterPro" id="IPR029063">
    <property type="entry name" value="SAM-dependent_MTases_sf"/>
</dbReference>